<sequence length="309" mass="34417">MLDQLRAMGVFACVVEKSSFSGAARDLGITTSAVSQQIRSLEQEMDVTLLHRSTRKLSLTEAGQAFFLSCQEMLAAAERGKIRINELRDDLVGDLRIATTPELGALHVVPALSHWMSAHKGLAVHFEADHRYIDLIEERIDIAIRMSLKVDDPQLTIVPLARVDQVLVASPSYLNQASSITHPQDLCHHELLPVTLMQNFQHFTFRHGLSGDVVNVDMKTRLGTNNVFVAKSLCQQGLGIARILYMDVQKELINGSLVEVLPDWQLPVYTLQALTSKREQYPVKVHRCIDALKQYFAQLPGGRSLQGVA</sequence>
<keyword evidence="7" id="KW-1185">Reference proteome</keyword>
<dbReference type="Gene3D" id="3.40.190.290">
    <property type="match status" value="1"/>
</dbReference>
<dbReference type="InterPro" id="IPR005119">
    <property type="entry name" value="LysR_subst-bd"/>
</dbReference>
<comment type="similarity">
    <text evidence="1">Belongs to the LysR transcriptional regulatory family.</text>
</comment>
<dbReference type="InterPro" id="IPR000847">
    <property type="entry name" value="LysR_HTH_N"/>
</dbReference>
<dbReference type="CDD" id="cd08422">
    <property type="entry name" value="PBP2_CrgA_like"/>
    <property type="match status" value="1"/>
</dbReference>
<name>A0A4Q6XLC6_9GAMM</name>
<dbReference type="GO" id="GO:0003700">
    <property type="term" value="F:DNA-binding transcription factor activity"/>
    <property type="evidence" value="ECO:0007669"/>
    <property type="project" value="InterPro"/>
</dbReference>
<dbReference type="InterPro" id="IPR058163">
    <property type="entry name" value="LysR-type_TF_proteobact-type"/>
</dbReference>
<dbReference type="Gene3D" id="1.10.10.10">
    <property type="entry name" value="Winged helix-like DNA-binding domain superfamily/Winged helix DNA-binding domain"/>
    <property type="match status" value="1"/>
</dbReference>
<dbReference type="PANTHER" id="PTHR30537">
    <property type="entry name" value="HTH-TYPE TRANSCRIPTIONAL REGULATOR"/>
    <property type="match status" value="1"/>
</dbReference>
<feature type="domain" description="HTH lysR-type" evidence="5">
    <location>
        <begin position="1"/>
        <end position="60"/>
    </location>
</feature>
<keyword evidence="4" id="KW-0804">Transcription</keyword>
<proteinExistence type="inferred from homology"/>
<keyword evidence="2" id="KW-0805">Transcription regulation</keyword>
<dbReference type="Pfam" id="PF03466">
    <property type="entry name" value="LysR_substrate"/>
    <property type="match status" value="1"/>
</dbReference>
<keyword evidence="3" id="KW-0238">DNA-binding</keyword>
<dbReference type="FunFam" id="1.10.10.10:FF:000001">
    <property type="entry name" value="LysR family transcriptional regulator"/>
    <property type="match status" value="1"/>
</dbReference>
<dbReference type="Proteomes" id="UP000292110">
    <property type="component" value="Unassembled WGS sequence"/>
</dbReference>
<dbReference type="InterPro" id="IPR036388">
    <property type="entry name" value="WH-like_DNA-bd_sf"/>
</dbReference>
<dbReference type="SUPFAM" id="SSF46785">
    <property type="entry name" value="Winged helix' DNA-binding domain"/>
    <property type="match status" value="1"/>
</dbReference>
<dbReference type="AlphaFoldDB" id="A0A4Q6XLC6"/>
<dbReference type="GO" id="GO:0006351">
    <property type="term" value="P:DNA-templated transcription"/>
    <property type="evidence" value="ECO:0007669"/>
    <property type="project" value="TreeGrafter"/>
</dbReference>
<evidence type="ECO:0000313" key="6">
    <source>
        <dbReference type="EMBL" id="RZF55940.1"/>
    </source>
</evidence>
<reference evidence="6 7" key="1">
    <citation type="submission" date="2019-02" db="EMBL/GenBank/DDBJ databases">
        <title>The draft genome of Acinetobacter halotolerans strain JCM 31009.</title>
        <authorList>
            <person name="Qin J."/>
            <person name="Feng Y."/>
            <person name="Nemec A."/>
            <person name="Zong Z."/>
        </authorList>
    </citation>
    <scope>NUCLEOTIDE SEQUENCE [LARGE SCALE GENOMIC DNA]</scope>
    <source>
        <strain evidence="6 7">JCM 31009</strain>
    </source>
</reference>
<dbReference type="Pfam" id="PF00126">
    <property type="entry name" value="HTH_1"/>
    <property type="match status" value="1"/>
</dbReference>
<dbReference type="GO" id="GO:0043565">
    <property type="term" value="F:sequence-specific DNA binding"/>
    <property type="evidence" value="ECO:0007669"/>
    <property type="project" value="TreeGrafter"/>
</dbReference>
<organism evidence="6 7">
    <name type="scientific">Acinetobacter halotolerans</name>
    <dbReference type="NCBI Taxonomy" id="1752076"/>
    <lineage>
        <taxon>Bacteria</taxon>
        <taxon>Pseudomonadati</taxon>
        <taxon>Pseudomonadota</taxon>
        <taxon>Gammaproteobacteria</taxon>
        <taxon>Moraxellales</taxon>
        <taxon>Moraxellaceae</taxon>
        <taxon>Acinetobacter</taxon>
    </lineage>
</organism>
<accession>A0A4Q6XLC6</accession>
<protein>
    <submittedName>
        <fullName evidence="6">LysR family transcriptional regulator</fullName>
    </submittedName>
</protein>
<gene>
    <name evidence="6" type="ORF">EXE30_03805</name>
</gene>
<dbReference type="PANTHER" id="PTHR30537:SF30">
    <property type="entry name" value="TRANSCRIPTIONAL REGULATOR-RELATED"/>
    <property type="match status" value="1"/>
</dbReference>
<evidence type="ECO:0000256" key="1">
    <source>
        <dbReference type="ARBA" id="ARBA00009437"/>
    </source>
</evidence>
<dbReference type="InterPro" id="IPR036390">
    <property type="entry name" value="WH_DNA-bd_sf"/>
</dbReference>
<evidence type="ECO:0000256" key="3">
    <source>
        <dbReference type="ARBA" id="ARBA00023125"/>
    </source>
</evidence>
<dbReference type="EMBL" id="SGIM01000002">
    <property type="protein sequence ID" value="RZF55940.1"/>
    <property type="molecule type" value="Genomic_DNA"/>
</dbReference>
<dbReference type="RefSeq" id="WP_130161264.1">
    <property type="nucleotide sequence ID" value="NZ_SGIM01000002.1"/>
</dbReference>
<evidence type="ECO:0000259" key="5">
    <source>
        <dbReference type="PROSITE" id="PS50931"/>
    </source>
</evidence>
<comment type="caution">
    <text evidence="6">The sequence shown here is derived from an EMBL/GenBank/DDBJ whole genome shotgun (WGS) entry which is preliminary data.</text>
</comment>
<dbReference type="PROSITE" id="PS50931">
    <property type="entry name" value="HTH_LYSR"/>
    <property type="match status" value="1"/>
</dbReference>
<evidence type="ECO:0000256" key="2">
    <source>
        <dbReference type="ARBA" id="ARBA00023015"/>
    </source>
</evidence>
<evidence type="ECO:0000256" key="4">
    <source>
        <dbReference type="ARBA" id="ARBA00023163"/>
    </source>
</evidence>
<dbReference type="SUPFAM" id="SSF53850">
    <property type="entry name" value="Periplasmic binding protein-like II"/>
    <property type="match status" value="1"/>
</dbReference>
<evidence type="ECO:0000313" key="7">
    <source>
        <dbReference type="Proteomes" id="UP000292110"/>
    </source>
</evidence>